<proteinExistence type="predicted"/>
<dbReference type="AlphaFoldDB" id="A0A8K0JSI2"/>
<dbReference type="InterPro" id="IPR040206">
    <property type="entry name" value="Zds1/2"/>
</dbReference>
<dbReference type="PANTHER" id="PTHR28089:SF1">
    <property type="entry name" value="PROTEIN ZDS1-RELATED"/>
    <property type="match status" value="1"/>
</dbReference>
<evidence type="ECO:0000259" key="2">
    <source>
        <dbReference type="SMART" id="SM01327"/>
    </source>
</evidence>
<feature type="compositionally biased region" description="Basic and acidic residues" evidence="1">
    <location>
        <begin position="461"/>
        <end position="492"/>
    </location>
</feature>
<feature type="compositionally biased region" description="Low complexity" evidence="1">
    <location>
        <begin position="435"/>
        <end position="452"/>
    </location>
</feature>
<feature type="compositionally biased region" description="Basic and acidic residues" evidence="1">
    <location>
        <begin position="590"/>
        <end position="610"/>
    </location>
</feature>
<feature type="region of interest" description="Disordered" evidence="1">
    <location>
        <begin position="304"/>
        <end position="323"/>
    </location>
</feature>
<feature type="compositionally biased region" description="Pro residues" evidence="1">
    <location>
        <begin position="537"/>
        <end position="546"/>
    </location>
</feature>
<feature type="region of interest" description="Disordered" evidence="1">
    <location>
        <begin position="341"/>
        <end position="610"/>
    </location>
</feature>
<dbReference type="Pfam" id="PF08632">
    <property type="entry name" value="Zds_C"/>
    <property type="match status" value="1"/>
</dbReference>
<protein>
    <recommendedName>
        <fullName evidence="2">Protein Zds1 C-terminal domain-containing protein</fullName>
    </recommendedName>
</protein>
<feature type="compositionally biased region" description="Basic and acidic residues" evidence="1">
    <location>
        <begin position="560"/>
        <end position="582"/>
    </location>
</feature>
<dbReference type="GO" id="GO:0030010">
    <property type="term" value="P:establishment of cell polarity"/>
    <property type="evidence" value="ECO:0007669"/>
    <property type="project" value="TreeGrafter"/>
</dbReference>
<dbReference type="GO" id="GO:0005737">
    <property type="term" value="C:cytoplasm"/>
    <property type="evidence" value="ECO:0007669"/>
    <property type="project" value="TreeGrafter"/>
</dbReference>
<feature type="compositionally biased region" description="Basic and acidic residues" evidence="1">
    <location>
        <begin position="795"/>
        <end position="805"/>
    </location>
</feature>
<accession>A0A8K0JSI2</accession>
<feature type="compositionally biased region" description="Low complexity" evidence="1">
    <location>
        <begin position="752"/>
        <end position="776"/>
    </location>
</feature>
<reference evidence="3" key="1">
    <citation type="submission" date="2020-04" db="EMBL/GenBank/DDBJ databases">
        <title>Analysis of mating type loci in Filobasidium floriforme.</title>
        <authorList>
            <person name="Nowrousian M."/>
        </authorList>
    </citation>
    <scope>NUCLEOTIDE SEQUENCE</scope>
    <source>
        <strain evidence="3">CBS 6242</strain>
    </source>
</reference>
<evidence type="ECO:0000313" key="4">
    <source>
        <dbReference type="Proteomes" id="UP000812966"/>
    </source>
</evidence>
<name>A0A8K0JSI2_9TREE</name>
<feature type="domain" description="Protein Zds1 C-terminal" evidence="2">
    <location>
        <begin position="661"/>
        <end position="713"/>
    </location>
</feature>
<dbReference type="GO" id="GO:0010971">
    <property type="term" value="P:positive regulation of G2/M transition of mitotic cell cycle"/>
    <property type="evidence" value="ECO:0007669"/>
    <property type="project" value="TreeGrafter"/>
</dbReference>
<evidence type="ECO:0000256" key="1">
    <source>
        <dbReference type="SAM" id="MobiDB-lite"/>
    </source>
</evidence>
<dbReference type="PANTHER" id="PTHR28089">
    <property type="entry name" value="PROTEIN ZDS1-RELATED"/>
    <property type="match status" value="1"/>
</dbReference>
<gene>
    <name evidence="3" type="ORF">FFLO_00692</name>
</gene>
<feature type="compositionally biased region" description="Polar residues" evidence="1">
    <location>
        <begin position="971"/>
        <end position="989"/>
    </location>
</feature>
<feature type="compositionally biased region" description="Polar residues" evidence="1">
    <location>
        <begin position="1048"/>
        <end position="1063"/>
    </location>
</feature>
<evidence type="ECO:0000313" key="3">
    <source>
        <dbReference type="EMBL" id="KAG7571340.1"/>
    </source>
</evidence>
<dbReference type="InterPro" id="IPR013941">
    <property type="entry name" value="ZDS1_C"/>
</dbReference>
<feature type="region of interest" description="Disordered" evidence="1">
    <location>
        <begin position="717"/>
        <end position="1129"/>
    </location>
</feature>
<feature type="compositionally biased region" description="Low complexity" evidence="1">
    <location>
        <begin position="828"/>
        <end position="839"/>
    </location>
</feature>
<feature type="compositionally biased region" description="Basic and acidic residues" evidence="1">
    <location>
        <begin position="515"/>
        <end position="528"/>
    </location>
</feature>
<feature type="compositionally biased region" description="Basic and acidic residues" evidence="1">
    <location>
        <begin position="367"/>
        <end position="391"/>
    </location>
</feature>
<feature type="compositionally biased region" description="Polar residues" evidence="1">
    <location>
        <begin position="815"/>
        <end position="827"/>
    </location>
</feature>
<sequence length="1129" mass="122893">MAVSDQEIQRELKNLRSFRRLSATSQGPGATPLDPDLPPVSPPSSQSSSAVPRQHWQDASYHPNPPVSPTRSGSPASVFNRTRSGSIEQLNTGSGNSNSNQYNSNTTPMQRPSMNDVEDRVIGAGGGNEEDQSPLFWLPARLHPELAPGEFRAFLKTHSHTDSDGVVDGVGEATGALAGTSLGVGNAGGSGPGLARSPSWLARSGQSGSGGDLGRKRSMLSRQYQPRVNDGVESEPPPLPSEASQLRRSGSQRANIYGGVKGDQGVTLEELQRLEHLVEGAGIGDDPAHMRNLLKRNLSLNSTPELLEGRPESGESVDNDDAPIIAALPGQILRRAARTRIRKPGAPADGRFGAPRAGRSVSGTSSNDHHMSEDGLRDPAYEEDDRRRGPPSDESDDMYSAESGLGVDDNRDRMAYRRPSNGSTEESAIYDSYVDSSNETSIESSTTSLSLDDSNEYGSSHYDDYARDERDAAEWEEAERTPTESMYRDPGRDAILGDATQRYGNNNNPPSPPETVRREDFKEERRQENAYAKLYTNPPPQTPPSPVKQQAPPVKVEAPPLKRMERQQSTESLKRAKEEEKKKRGGFFSSKKDKDKDSKPKKEGKKEKEGFLGSLFGSKKKVEEPAPLKFSAAGPAAAAALLGTSKSAKSLGLIPMTGHSPTSPGFSPYARYPIHVERAIYRLSHIKLANPRRPLYEQVLISNLMFWYLGIINKPQAPPSPVPDDKAKTTSEAAETKEKATEPPSPSMITMSEKSPVSKSSRSSSPAPAPQRTSSPPAAPAPAPEPAPAKRTGLRKPETQSRTRAAETPVRTPQYGVQNMQMQQEYNRSSGVPVGSPSRSQPPPNAAPPVLGAPMRTGLQPSPRLVEEPPRGQIPRSTRSPDLPHAPQGQGASPKHQGYREQPANLRVDVDLARSSVQHRHEVQRSPEGPYPVPHHRPENAYRERKSVEPDNKPRSPHSPHSGIQPGQIFHHSSVQPGQVFSAQRTSPGQPVGQIFSHPTYQSPTQHPQGAPEHHYGHYTELPPGAMPPRSSQQPQQWRAAPPPQSRSNSQYEYDQAKRSTSAGYAPNGTVRDMPPAGPRSFSAGDPRSHPQPQYHAPPSPGRAHDETPYNPYLRQPAQQNMGYANERR</sequence>
<dbReference type="SMART" id="SM01327">
    <property type="entry name" value="Zds_C"/>
    <property type="match status" value="1"/>
</dbReference>
<dbReference type="Proteomes" id="UP000812966">
    <property type="component" value="Unassembled WGS sequence"/>
</dbReference>
<organism evidence="3 4">
    <name type="scientific">Filobasidium floriforme</name>
    <dbReference type="NCBI Taxonomy" id="5210"/>
    <lineage>
        <taxon>Eukaryota</taxon>
        <taxon>Fungi</taxon>
        <taxon>Dikarya</taxon>
        <taxon>Basidiomycota</taxon>
        <taxon>Agaricomycotina</taxon>
        <taxon>Tremellomycetes</taxon>
        <taxon>Filobasidiales</taxon>
        <taxon>Filobasidiaceae</taxon>
        <taxon>Filobasidium</taxon>
    </lineage>
</organism>
<feature type="region of interest" description="Disordered" evidence="1">
    <location>
        <begin position="182"/>
        <end position="250"/>
    </location>
</feature>
<comment type="caution">
    <text evidence="3">The sequence shown here is derived from an EMBL/GenBank/DDBJ whole genome shotgun (WGS) entry which is preliminary data.</text>
</comment>
<feature type="compositionally biased region" description="Low complexity" evidence="1">
    <location>
        <begin position="91"/>
        <end position="107"/>
    </location>
</feature>
<feature type="compositionally biased region" description="Low complexity" evidence="1">
    <location>
        <begin position="43"/>
        <end position="52"/>
    </location>
</feature>
<feature type="compositionally biased region" description="Pro residues" evidence="1">
    <location>
        <begin position="777"/>
        <end position="787"/>
    </location>
</feature>
<keyword evidence="4" id="KW-1185">Reference proteome</keyword>
<dbReference type="OrthoDB" id="5589766at2759"/>
<feature type="compositionally biased region" description="Polar residues" evidence="1">
    <location>
        <begin position="997"/>
        <end position="1008"/>
    </location>
</feature>
<feature type="region of interest" description="Disordered" evidence="1">
    <location>
        <begin position="15"/>
        <end position="132"/>
    </location>
</feature>
<feature type="compositionally biased region" description="Basic and acidic residues" evidence="1">
    <location>
        <begin position="723"/>
        <end position="741"/>
    </location>
</feature>
<feature type="compositionally biased region" description="Polar residues" evidence="1">
    <location>
        <begin position="69"/>
        <end position="90"/>
    </location>
</feature>
<feature type="compositionally biased region" description="Low complexity" evidence="1">
    <location>
        <begin position="1028"/>
        <end position="1040"/>
    </location>
</feature>
<dbReference type="EMBL" id="JABELV010000008">
    <property type="protein sequence ID" value="KAG7571340.1"/>
    <property type="molecule type" value="Genomic_DNA"/>
</dbReference>
<feature type="compositionally biased region" description="Basic and acidic residues" evidence="1">
    <location>
        <begin position="936"/>
        <end position="954"/>
    </location>
</feature>